<dbReference type="Pfam" id="PF07332">
    <property type="entry name" value="Phage_holin_3_6"/>
    <property type="match status" value="1"/>
</dbReference>
<feature type="transmembrane region" description="Helical" evidence="1">
    <location>
        <begin position="82"/>
        <end position="105"/>
    </location>
</feature>
<organism evidence="2 3">
    <name type="scientific">Tatumella terrea</name>
    <dbReference type="NCBI Taxonomy" id="419007"/>
    <lineage>
        <taxon>Bacteria</taxon>
        <taxon>Pseudomonadati</taxon>
        <taxon>Pseudomonadota</taxon>
        <taxon>Gammaproteobacteria</taxon>
        <taxon>Enterobacterales</taxon>
        <taxon>Erwiniaceae</taxon>
        <taxon>Tatumella</taxon>
    </lineage>
</organism>
<dbReference type="RefSeq" id="WP_212713164.1">
    <property type="nucleotide sequence ID" value="NZ_BAAAFX010000002.1"/>
</dbReference>
<evidence type="ECO:0000313" key="2">
    <source>
        <dbReference type="EMBL" id="MFC6379018.1"/>
    </source>
</evidence>
<gene>
    <name evidence="2" type="ORF">ACFP9W_13250</name>
</gene>
<accession>A0ABW1W071</accession>
<evidence type="ECO:0000313" key="3">
    <source>
        <dbReference type="Proteomes" id="UP001596230"/>
    </source>
</evidence>
<dbReference type="Proteomes" id="UP001596230">
    <property type="component" value="Unassembled WGS sequence"/>
</dbReference>
<comment type="caution">
    <text evidence="2">The sequence shown here is derived from an EMBL/GenBank/DDBJ whole genome shotgun (WGS) entry which is preliminary data.</text>
</comment>
<protein>
    <submittedName>
        <fullName evidence="2">Phage holin family protein</fullName>
    </submittedName>
</protein>
<feature type="transmembrane region" description="Helical" evidence="1">
    <location>
        <begin position="50"/>
        <end position="76"/>
    </location>
</feature>
<keyword evidence="1" id="KW-0472">Membrane</keyword>
<keyword evidence="1" id="KW-1133">Transmembrane helix</keyword>
<name>A0ABW1W071_9GAMM</name>
<proteinExistence type="predicted"/>
<keyword evidence="1" id="KW-0812">Transmembrane</keyword>
<dbReference type="InterPro" id="IPR009937">
    <property type="entry name" value="Phage_holin_3_6"/>
</dbReference>
<sequence>MDNHSPNEGPGKGLINVGQRMVTTLVSIVETRVRLAIVELEEEKANLIQMLLMVGLTMLFTAFGLMSLMILVIVAVEPQYRLMAIAVTTGVLFALALILGIWVIVKSRRSTLLSSSREELSTDRKLLEERQS</sequence>
<reference evidence="3" key="1">
    <citation type="journal article" date="2019" name="Int. J. Syst. Evol. Microbiol.">
        <title>The Global Catalogue of Microorganisms (GCM) 10K type strain sequencing project: providing services to taxonomists for standard genome sequencing and annotation.</title>
        <authorList>
            <consortium name="The Broad Institute Genomics Platform"/>
            <consortium name="The Broad Institute Genome Sequencing Center for Infectious Disease"/>
            <person name="Wu L."/>
            <person name="Ma J."/>
        </authorList>
    </citation>
    <scope>NUCLEOTIDE SEQUENCE [LARGE SCALE GENOMIC DNA]</scope>
    <source>
        <strain evidence="3">CGMCC 1.18518</strain>
    </source>
</reference>
<dbReference type="EMBL" id="JBHSUB010000015">
    <property type="protein sequence ID" value="MFC6379018.1"/>
    <property type="molecule type" value="Genomic_DNA"/>
</dbReference>
<evidence type="ECO:0000256" key="1">
    <source>
        <dbReference type="SAM" id="Phobius"/>
    </source>
</evidence>
<keyword evidence="3" id="KW-1185">Reference proteome</keyword>